<dbReference type="Pfam" id="PF13828">
    <property type="entry name" value="DUF4190"/>
    <property type="match status" value="1"/>
</dbReference>
<keyword evidence="5" id="KW-1185">Reference proteome</keyword>
<dbReference type="OrthoDB" id="6183992at2"/>
<feature type="transmembrane region" description="Helical" evidence="2">
    <location>
        <begin position="29"/>
        <end position="59"/>
    </location>
</feature>
<accession>A0A3L8P4A1</accession>
<keyword evidence="2" id="KW-0812">Transmembrane</keyword>
<keyword evidence="2" id="KW-1133">Transmembrane helix</keyword>
<evidence type="ECO:0000313" key="4">
    <source>
        <dbReference type="EMBL" id="RLV49533.1"/>
    </source>
</evidence>
<gene>
    <name evidence="4" type="ORF">D9V37_06285</name>
</gene>
<organism evidence="4 5">
    <name type="scientific">Nocardioides mangrovicus</name>
    <dbReference type="NCBI Taxonomy" id="2478913"/>
    <lineage>
        <taxon>Bacteria</taxon>
        <taxon>Bacillati</taxon>
        <taxon>Actinomycetota</taxon>
        <taxon>Actinomycetes</taxon>
        <taxon>Propionibacteriales</taxon>
        <taxon>Nocardioidaceae</taxon>
        <taxon>Nocardioides</taxon>
    </lineage>
</organism>
<feature type="compositionally biased region" description="Pro residues" evidence="1">
    <location>
        <begin position="1"/>
        <end position="14"/>
    </location>
</feature>
<evidence type="ECO:0000256" key="1">
    <source>
        <dbReference type="SAM" id="MobiDB-lite"/>
    </source>
</evidence>
<dbReference type="Proteomes" id="UP000281708">
    <property type="component" value="Unassembled WGS sequence"/>
</dbReference>
<protein>
    <submittedName>
        <fullName evidence="4">DUF4190 domain-containing protein</fullName>
    </submittedName>
</protein>
<evidence type="ECO:0000313" key="5">
    <source>
        <dbReference type="Proteomes" id="UP000281708"/>
    </source>
</evidence>
<dbReference type="RefSeq" id="WP_121805298.1">
    <property type="nucleotide sequence ID" value="NZ_RDBE01000006.1"/>
</dbReference>
<sequence>MSYNAPPPPPPPAGAPGTPYGQVPSTSPLAITSLVTGIVGLLFTCLCGFGVIISVVAIVTGFISRSQIAKSAGALKGNGMALSGIILGAVAVVLLIVGIILYASGALDYHFDTAP</sequence>
<name>A0A3L8P4A1_9ACTN</name>
<evidence type="ECO:0000256" key="2">
    <source>
        <dbReference type="SAM" id="Phobius"/>
    </source>
</evidence>
<dbReference type="EMBL" id="RDBE01000006">
    <property type="protein sequence ID" value="RLV49533.1"/>
    <property type="molecule type" value="Genomic_DNA"/>
</dbReference>
<keyword evidence="2" id="KW-0472">Membrane</keyword>
<reference evidence="4 5" key="1">
    <citation type="submission" date="2018-10" db="EMBL/GenBank/DDBJ databases">
        <title>Marmoricola sp. 4Q3S-7 whole genome shotgun sequence.</title>
        <authorList>
            <person name="Li F."/>
        </authorList>
    </citation>
    <scope>NUCLEOTIDE SEQUENCE [LARGE SCALE GENOMIC DNA]</scope>
    <source>
        <strain evidence="4 5">4Q3S-7</strain>
    </source>
</reference>
<feature type="transmembrane region" description="Helical" evidence="2">
    <location>
        <begin position="80"/>
        <end position="103"/>
    </location>
</feature>
<proteinExistence type="predicted"/>
<dbReference type="InterPro" id="IPR025241">
    <property type="entry name" value="DUF4190"/>
</dbReference>
<dbReference type="AlphaFoldDB" id="A0A3L8P4A1"/>
<feature type="region of interest" description="Disordered" evidence="1">
    <location>
        <begin position="1"/>
        <end position="21"/>
    </location>
</feature>
<evidence type="ECO:0000259" key="3">
    <source>
        <dbReference type="Pfam" id="PF13828"/>
    </source>
</evidence>
<comment type="caution">
    <text evidence="4">The sequence shown here is derived from an EMBL/GenBank/DDBJ whole genome shotgun (WGS) entry which is preliminary data.</text>
</comment>
<feature type="domain" description="DUF4190" evidence="3">
    <location>
        <begin position="29"/>
        <end position="97"/>
    </location>
</feature>